<keyword evidence="13" id="KW-1185">Reference proteome</keyword>
<accession>A0AAV7IRU0</accession>
<dbReference type="PANTHER" id="PTHR12825:SF0">
    <property type="entry name" value="VESICLE TRANSPORT PROTEIN SEC20"/>
    <property type="match status" value="1"/>
</dbReference>
<evidence type="ECO:0000256" key="5">
    <source>
        <dbReference type="ARBA" id="ARBA00022892"/>
    </source>
</evidence>
<keyword evidence="8 10" id="KW-0472">Membrane</keyword>
<evidence type="ECO:0000313" key="12">
    <source>
        <dbReference type="EMBL" id="KAH0558180.1"/>
    </source>
</evidence>
<dbReference type="Pfam" id="PF03908">
    <property type="entry name" value="Sec20"/>
    <property type="match status" value="1"/>
</dbReference>
<comment type="caution">
    <text evidence="12">The sequence shown here is derived from an EMBL/GenBank/DDBJ whole genome shotgun (WGS) entry which is preliminary data.</text>
</comment>
<feature type="transmembrane region" description="Helical" evidence="10">
    <location>
        <begin position="206"/>
        <end position="223"/>
    </location>
</feature>
<comment type="subcellular location">
    <subcellularLocation>
        <location evidence="1">Endoplasmic reticulum membrane</location>
        <topology evidence="1">Single-pass type IV membrane protein</topology>
    </subcellularLocation>
</comment>
<dbReference type="Proteomes" id="UP000826195">
    <property type="component" value="Unassembled WGS sequence"/>
</dbReference>
<proteinExistence type="inferred from homology"/>
<evidence type="ECO:0000256" key="4">
    <source>
        <dbReference type="ARBA" id="ARBA00022824"/>
    </source>
</evidence>
<gene>
    <name evidence="12" type="ORF">KQX54_014762</name>
</gene>
<evidence type="ECO:0000256" key="8">
    <source>
        <dbReference type="ARBA" id="ARBA00023136"/>
    </source>
</evidence>
<dbReference type="EMBL" id="JAHXZJ010000747">
    <property type="protein sequence ID" value="KAH0558180.1"/>
    <property type="molecule type" value="Genomic_DNA"/>
</dbReference>
<evidence type="ECO:0000256" key="7">
    <source>
        <dbReference type="ARBA" id="ARBA00023054"/>
    </source>
</evidence>
<dbReference type="InterPro" id="IPR056173">
    <property type="entry name" value="Sec20_C"/>
</dbReference>
<keyword evidence="7" id="KW-0175">Coiled coil</keyword>
<organism evidence="12 13">
    <name type="scientific">Cotesia glomerata</name>
    <name type="common">Lepidopteran parasitic wasp</name>
    <name type="synonym">Apanteles glomeratus</name>
    <dbReference type="NCBI Taxonomy" id="32391"/>
    <lineage>
        <taxon>Eukaryota</taxon>
        <taxon>Metazoa</taxon>
        <taxon>Ecdysozoa</taxon>
        <taxon>Arthropoda</taxon>
        <taxon>Hexapoda</taxon>
        <taxon>Insecta</taxon>
        <taxon>Pterygota</taxon>
        <taxon>Neoptera</taxon>
        <taxon>Endopterygota</taxon>
        <taxon>Hymenoptera</taxon>
        <taxon>Apocrita</taxon>
        <taxon>Ichneumonoidea</taxon>
        <taxon>Braconidae</taxon>
        <taxon>Microgastrinae</taxon>
        <taxon>Cotesia</taxon>
    </lineage>
</organism>
<reference evidence="12 13" key="1">
    <citation type="journal article" date="2021" name="J. Hered.">
        <title>A chromosome-level genome assembly of the parasitoid wasp, Cotesia glomerata (Hymenoptera: Braconidae).</title>
        <authorList>
            <person name="Pinto B.J."/>
            <person name="Weis J.J."/>
            <person name="Gamble T."/>
            <person name="Ode P.J."/>
            <person name="Paul R."/>
            <person name="Zaspel J.M."/>
        </authorList>
    </citation>
    <scope>NUCLEOTIDE SEQUENCE [LARGE SCALE GENOMIC DNA]</scope>
    <source>
        <strain evidence="12">CgM1</strain>
    </source>
</reference>
<dbReference type="GO" id="GO:0031201">
    <property type="term" value="C:SNARE complex"/>
    <property type="evidence" value="ECO:0007669"/>
    <property type="project" value="TreeGrafter"/>
</dbReference>
<evidence type="ECO:0000256" key="10">
    <source>
        <dbReference type="SAM" id="Phobius"/>
    </source>
</evidence>
<keyword evidence="4" id="KW-0256">Endoplasmic reticulum</keyword>
<name>A0AAV7IRU0_COTGL</name>
<evidence type="ECO:0000256" key="9">
    <source>
        <dbReference type="ARBA" id="ARBA00037934"/>
    </source>
</evidence>
<evidence type="ECO:0000313" key="13">
    <source>
        <dbReference type="Proteomes" id="UP000826195"/>
    </source>
</evidence>
<keyword evidence="5" id="KW-0931">ER-Golgi transport</keyword>
<keyword evidence="3 10" id="KW-0812">Transmembrane</keyword>
<dbReference type="GO" id="GO:0006890">
    <property type="term" value="P:retrograde vesicle-mediated transport, Golgi to endoplasmic reticulum"/>
    <property type="evidence" value="ECO:0007669"/>
    <property type="project" value="InterPro"/>
</dbReference>
<evidence type="ECO:0000256" key="3">
    <source>
        <dbReference type="ARBA" id="ARBA00022692"/>
    </source>
</evidence>
<dbReference type="GO" id="GO:0005484">
    <property type="term" value="F:SNAP receptor activity"/>
    <property type="evidence" value="ECO:0007669"/>
    <property type="project" value="InterPro"/>
</dbReference>
<evidence type="ECO:0000256" key="2">
    <source>
        <dbReference type="ARBA" id="ARBA00022448"/>
    </source>
</evidence>
<comment type="similarity">
    <text evidence="9">Belongs to the SEC20 family.</text>
</comment>
<dbReference type="InterPro" id="IPR005606">
    <property type="entry name" value="Sec20"/>
</dbReference>
<feature type="domain" description="Sec20 C-terminal" evidence="11">
    <location>
        <begin position="138"/>
        <end position="218"/>
    </location>
</feature>
<dbReference type="AlphaFoldDB" id="A0AAV7IRU0"/>
<evidence type="ECO:0000256" key="6">
    <source>
        <dbReference type="ARBA" id="ARBA00022989"/>
    </source>
</evidence>
<keyword evidence="6 10" id="KW-1133">Transmembrane helix</keyword>
<sequence length="275" mass="30938">MNTEDHLLAVIRQEIVKNHLLVTAIIQDIQQCTGPLELLKDLNADGRTRIADLRNSIDKLVQLAETEINVKKKAELMQEVEKRKSQLVFALAAFKKANIVGACVIDKMAKDELMSTSEEQQRMLRKRRDKRGLADTASLATDRLLSISRTLAETSQRSADTLDTLVISSDKVNGTKDELEQQQQAIILSGKLLGKYGRREKKKMKLILILMFLLACGSAVPLWNRLFSGYRPTTDNDLKRKSKSGGKERWRDICRTINPGGFAFPGQVPYAACPW</sequence>
<dbReference type="GO" id="GO:0005789">
    <property type="term" value="C:endoplasmic reticulum membrane"/>
    <property type="evidence" value="ECO:0007669"/>
    <property type="project" value="UniProtKB-SubCell"/>
</dbReference>
<keyword evidence="2" id="KW-0813">Transport</keyword>
<evidence type="ECO:0000259" key="11">
    <source>
        <dbReference type="Pfam" id="PF03908"/>
    </source>
</evidence>
<evidence type="ECO:0000256" key="1">
    <source>
        <dbReference type="ARBA" id="ARBA00004163"/>
    </source>
</evidence>
<dbReference type="PANTHER" id="PTHR12825">
    <property type="entry name" value="BNIP1-RELATED"/>
    <property type="match status" value="1"/>
</dbReference>
<protein>
    <recommendedName>
        <fullName evidence="11">Sec20 C-terminal domain-containing protein</fullName>
    </recommendedName>
</protein>